<keyword evidence="9" id="KW-1185">Reference proteome</keyword>
<evidence type="ECO:0000256" key="2">
    <source>
        <dbReference type="ARBA" id="ARBA00022692"/>
    </source>
</evidence>
<dbReference type="PRINTS" id="PR02024">
    <property type="entry name" value="AQUAPORIN11"/>
</dbReference>
<keyword evidence="4 7" id="KW-0472">Membrane</keyword>
<comment type="caution">
    <text evidence="8">The sequence shown here is derived from an EMBL/GenBank/DDBJ whole genome shotgun (WGS) entry which is preliminary data.</text>
</comment>
<feature type="transmembrane region" description="Helical" evidence="7">
    <location>
        <begin position="70"/>
        <end position="99"/>
    </location>
</feature>
<organism evidence="8 9">
    <name type="scientific">Columba livia</name>
    <name type="common">Rock dove</name>
    <dbReference type="NCBI Taxonomy" id="8932"/>
    <lineage>
        <taxon>Eukaryota</taxon>
        <taxon>Metazoa</taxon>
        <taxon>Chordata</taxon>
        <taxon>Craniata</taxon>
        <taxon>Vertebrata</taxon>
        <taxon>Euteleostomi</taxon>
        <taxon>Archelosauria</taxon>
        <taxon>Archosauria</taxon>
        <taxon>Dinosauria</taxon>
        <taxon>Saurischia</taxon>
        <taxon>Theropoda</taxon>
        <taxon>Coelurosauria</taxon>
        <taxon>Aves</taxon>
        <taxon>Neognathae</taxon>
        <taxon>Neoaves</taxon>
        <taxon>Columbimorphae</taxon>
        <taxon>Columbiformes</taxon>
        <taxon>Columbidae</taxon>
        <taxon>Columba</taxon>
    </lineage>
</organism>
<feature type="transmembrane region" description="Helical" evidence="7">
    <location>
        <begin position="264"/>
        <end position="288"/>
    </location>
</feature>
<dbReference type="PANTHER" id="PTHR21191:SF7">
    <property type="entry name" value="AQUAPORIN-11"/>
    <property type="match status" value="1"/>
</dbReference>
<gene>
    <name evidence="8" type="primary">AQP11</name>
    <name evidence="8" type="ORF">A306_00010179</name>
</gene>
<evidence type="ECO:0000256" key="1">
    <source>
        <dbReference type="ARBA" id="ARBA00004141"/>
    </source>
</evidence>
<comment type="subcellular location">
    <subcellularLocation>
        <location evidence="1">Membrane</location>
        <topology evidence="1">Multi-pass membrane protein</topology>
    </subcellularLocation>
</comment>
<dbReference type="Proteomes" id="UP000053872">
    <property type="component" value="Unassembled WGS sequence"/>
</dbReference>
<proteinExistence type="inferred from homology"/>
<sequence>KLRPPRRGGAEERQSTLQSPPPCLLSTFLLLTRSLAGRGVPQPSPARLGSPALCSPPSGRWWGWTEVNSLAFATLAMAIGGLGTSLLLMAGIVVAVGLCRRLTRRQLRSHQCLYTFFLEMFSTFQICACTNELCMLGTVDPEPHTALTLTYGFSVLHGLTLTGSTCNPCGALQPMWGGGMSVRMGGLKIAAQFVAAVLARMFMRFIWSLEMTEPHFGALSQGCGNPMQTTEVQAFCIELLFSVVFQLTVLRVESVNPKYRVHLVALLITMLVYAGGNLTGAIFNPALAFSLHPNCFYEKFWSYSLVYWIAPSLGTILVAFIWDEILPRIS</sequence>
<dbReference type="Pfam" id="PF00230">
    <property type="entry name" value="MIP"/>
    <property type="match status" value="1"/>
</dbReference>
<keyword evidence="3 7" id="KW-1133">Transmembrane helix</keyword>
<dbReference type="GO" id="GO:0015267">
    <property type="term" value="F:channel activity"/>
    <property type="evidence" value="ECO:0007669"/>
    <property type="project" value="InterPro"/>
</dbReference>
<dbReference type="InterPro" id="IPR023271">
    <property type="entry name" value="Aquaporin-like"/>
</dbReference>
<reference evidence="8 9" key="1">
    <citation type="journal article" date="2013" name="Science">
        <title>Genomic diversity and evolution of the head crest in the rock pigeon.</title>
        <authorList>
            <person name="Shapiro M.D."/>
            <person name="Kronenberg Z."/>
            <person name="Li C."/>
            <person name="Domyan E.T."/>
            <person name="Pan H."/>
            <person name="Campbell M."/>
            <person name="Tan H."/>
            <person name="Huff C.D."/>
            <person name="Hu H."/>
            <person name="Vickrey A.I."/>
            <person name="Nielsen S.C."/>
            <person name="Stringham S.A."/>
            <person name="Hu H."/>
            <person name="Willerslev E."/>
            <person name="Gilbert M.T."/>
            <person name="Yandell M."/>
            <person name="Zhang G."/>
            <person name="Wang J."/>
        </authorList>
    </citation>
    <scope>NUCLEOTIDE SEQUENCE [LARGE SCALE GENOMIC DNA]</scope>
    <source>
        <tissue evidence="8">Blood</tissue>
    </source>
</reference>
<evidence type="ECO:0000256" key="6">
    <source>
        <dbReference type="SAM" id="MobiDB-lite"/>
    </source>
</evidence>
<feature type="transmembrane region" description="Helical" evidence="7">
    <location>
        <begin position="300"/>
        <end position="322"/>
    </location>
</feature>
<comment type="similarity">
    <text evidence="5">Belongs to the MIP/aquaporin (TC 1.A.8) family.</text>
</comment>
<dbReference type="SUPFAM" id="SSF81338">
    <property type="entry name" value="Aquaporin-like"/>
    <property type="match status" value="1"/>
</dbReference>
<feature type="region of interest" description="Disordered" evidence="6">
    <location>
        <begin position="1"/>
        <end position="20"/>
    </location>
</feature>
<dbReference type="STRING" id="8932.A0A2I0M2J8"/>
<accession>A0A2I0M2J8</accession>
<dbReference type="PANTHER" id="PTHR21191">
    <property type="entry name" value="AQUAPORIN"/>
    <property type="match status" value="1"/>
</dbReference>
<dbReference type="PRINTS" id="PR00783">
    <property type="entry name" value="MINTRINSICP"/>
</dbReference>
<dbReference type="InterPro" id="IPR000425">
    <property type="entry name" value="MIP"/>
</dbReference>
<dbReference type="EMBL" id="AKCR02000045">
    <property type="protein sequence ID" value="PKK23906.1"/>
    <property type="molecule type" value="Genomic_DNA"/>
</dbReference>
<dbReference type="Gene3D" id="1.20.1080.10">
    <property type="entry name" value="Glycerol uptake facilitator protein"/>
    <property type="match status" value="1"/>
</dbReference>
<evidence type="ECO:0000256" key="3">
    <source>
        <dbReference type="ARBA" id="ARBA00022989"/>
    </source>
</evidence>
<keyword evidence="2 5" id="KW-0812">Transmembrane</keyword>
<dbReference type="GO" id="GO:0005737">
    <property type="term" value="C:cytoplasm"/>
    <property type="evidence" value="ECO:0007669"/>
    <property type="project" value="TreeGrafter"/>
</dbReference>
<name>A0A2I0M2J8_COLLI</name>
<evidence type="ECO:0000256" key="4">
    <source>
        <dbReference type="ARBA" id="ARBA00023136"/>
    </source>
</evidence>
<evidence type="ECO:0000313" key="9">
    <source>
        <dbReference type="Proteomes" id="UP000053872"/>
    </source>
</evidence>
<keyword evidence="5" id="KW-0813">Transport</keyword>
<feature type="non-terminal residue" evidence="8">
    <location>
        <position position="1"/>
    </location>
</feature>
<evidence type="ECO:0000256" key="5">
    <source>
        <dbReference type="RuleBase" id="RU000477"/>
    </source>
</evidence>
<dbReference type="InParanoid" id="A0A2I0M2J8"/>
<dbReference type="GO" id="GO:0016020">
    <property type="term" value="C:membrane"/>
    <property type="evidence" value="ECO:0007669"/>
    <property type="project" value="UniProtKB-SubCell"/>
</dbReference>
<evidence type="ECO:0000256" key="7">
    <source>
        <dbReference type="SAM" id="Phobius"/>
    </source>
</evidence>
<dbReference type="InterPro" id="IPR051883">
    <property type="entry name" value="AQP11/12_channel"/>
</dbReference>
<dbReference type="AlphaFoldDB" id="A0A2I0M2J8"/>
<evidence type="ECO:0000313" key="8">
    <source>
        <dbReference type="EMBL" id="PKK23906.1"/>
    </source>
</evidence>
<dbReference type="InterPro" id="IPR023266">
    <property type="entry name" value="Aquaporin_11"/>
</dbReference>
<protein>
    <submittedName>
        <fullName evidence="8">Aquaporin 11, transcript variant X1</fullName>
    </submittedName>
</protein>